<organism evidence="2 3">
    <name type="scientific">Colletotrichum kahawae</name>
    <name type="common">Coffee berry disease fungus</name>
    <dbReference type="NCBI Taxonomy" id="34407"/>
    <lineage>
        <taxon>Eukaryota</taxon>
        <taxon>Fungi</taxon>
        <taxon>Dikarya</taxon>
        <taxon>Ascomycota</taxon>
        <taxon>Pezizomycotina</taxon>
        <taxon>Sordariomycetes</taxon>
        <taxon>Hypocreomycetidae</taxon>
        <taxon>Glomerellales</taxon>
        <taxon>Glomerellaceae</taxon>
        <taxon>Colletotrichum</taxon>
        <taxon>Colletotrichum gloeosporioides species complex</taxon>
    </lineage>
</organism>
<proteinExistence type="predicted"/>
<dbReference type="Proteomes" id="UP001281614">
    <property type="component" value="Unassembled WGS sequence"/>
</dbReference>
<protein>
    <submittedName>
        <fullName evidence="2">Uncharacterized protein</fullName>
    </submittedName>
</protein>
<comment type="caution">
    <text evidence="2">The sequence shown here is derived from an EMBL/GenBank/DDBJ whole genome shotgun (WGS) entry which is preliminary data.</text>
</comment>
<keyword evidence="3" id="KW-1185">Reference proteome</keyword>
<feature type="region of interest" description="Disordered" evidence="1">
    <location>
        <begin position="88"/>
        <end position="118"/>
    </location>
</feature>
<evidence type="ECO:0000256" key="1">
    <source>
        <dbReference type="SAM" id="MobiDB-lite"/>
    </source>
</evidence>
<name>A0AAE0D2N5_COLKA</name>
<dbReference type="AlphaFoldDB" id="A0AAE0D2N5"/>
<dbReference type="EMBL" id="VYYT01000433">
    <property type="protein sequence ID" value="KAK2736024.1"/>
    <property type="molecule type" value="Genomic_DNA"/>
</dbReference>
<accession>A0AAE0D2N5</accession>
<evidence type="ECO:0000313" key="2">
    <source>
        <dbReference type="EMBL" id="KAK2736024.1"/>
    </source>
</evidence>
<evidence type="ECO:0000313" key="3">
    <source>
        <dbReference type="Proteomes" id="UP001281614"/>
    </source>
</evidence>
<gene>
    <name evidence="2" type="ORF">CKAH01_07778</name>
</gene>
<sequence>MGNSQSSASTWNEWEDEQRQEWQSLINQEITEIQWVSGNDYLIMVKREEFLCKKESTMERFKDEWVGWTSGPKTGILCKWRAMHNTGTPEISLQRPPGKQALEVSSPAEPVSRDVSGQ</sequence>
<reference evidence="2" key="1">
    <citation type="submission" date="2023-02" db="EMBL/GenBank/DDBJ databases">
        <title>Colletotrichum kahawae CIFC_Que2 genome sequencing and assembly.</title>
        <authorList>
            <person name="Baroncelli R."/>
        </authorList>
    </citation>
    <scope>NUCLEOTIDE SEQUENCE</scope>
    <source>
        <strain evidence="2">CIFC_Que2</strain>
    </source>
</reference>